<dbReference type="SUPFAM" id="SSF48371">
    <property type="entry name" value="ARM repeat"/>
    <property type="match status" value="1"/>
</dbReference>
<evidence type="ECO:0000313" key="1">
    <source>
        <dbReference type="EMBL" id="GEL68641.1"/>
    </source>
</evidence>
<reference evidence="2 3" key="1">
    <citation type="submission" date="2016-10" db="EMBL/GenBank/DDBJ databases">
        <authorList>
            <person name="Varghese N."/>
            <person name="Submissions S."/>
        </authorList>
    </citation>
    <scope>NUCLEOTIDE SEQUENCE [LARGE SCALE GENOMIC DNA]</scope>
    <source>
        <strain evidence="2 3">DSM 2260</strain>
    </source>
</reference>
<dbReference type="Gene3D" id="1.25.10.10">
    <property type="entry name" value="Leucine-rich Repeat Variant"/>
    <property type="match status" value="1"/>
</dbReference>
<dbReference type="Proteomes" id="UP000321224">
    <property type="component" value="Unassembled WGS sequence"/>
</dbReference>
<dbReference type="EMBL" id="FNAJ01000005">
    <property type="protein sequence ID" value="SDE23352.1"/>
    <property type="molecule type" value="Genomic_DNA"/>
</dbReference>
<keyword evidence="3" id="KW-1185">Reference proteome</keyword>
<accession>A0A511H538</accession>
<dbReference type="InterPro" id="IPR011989">
    <property type="entry name" value="ARM-like"/>
</dbReference>
<protein>
    <recommendedName>
        <fullName evidence="5">HEAT repeat domain-containing protein</fullName>
    </recommendedName>
</protein>
<dbReference type="InterPro" id="IPR016024">
    <property type="entry name" value="ARM-type_fold"/>
</dbReference>
<dbReference type="Proteomes" id="UP000198717">
    <property type="component" value="Unassembled WGS sequence"/>
</dbReference>
<organism evidence="1 4">
    <name type="scientific">Myxococcus virescens</name>
    <dbReference type="NCBI Taxonomy" id="83456"/>
    <lineage>
        <taxon>Bacteria</taxon>
        <taxon>Pseudomonadati</taxon>
        <taxon>Myxococcota</taxon>
        <taxon>Myxococcia</taxon>
        <taxon>Myxococcales</taxon>
        <taxon>Cystobacterineae</taxon>
        <taxon>Myxococcaceae</taxon>
        <taxon>Myxococcus</taxon>
    </lineage>
</organism>
<proteinExistence type="predicted"/>
<evidence type="ECO:0008006" key="5">
    <source>
        <dbReference type="Google" id="ProtNLM"/>
    </source>
</evidence>
<sequence>MVGAVALQVLPWGAMKPVLLLASCVVLLLGACRWQSPRYPVAPVELSGATLRDNALLGLAPEGVATLFTAALKDSGRFEQKGADAPREERPWRMTLDVPFTREVLKDGDPRSFAEVGANLVLERFGGSLPQRYELVGLGEAPVEEDSPAGRQMAMRTALANVLRQVTESAVMQLTALDRSDEALVLDLKATDSRVREFSLRTLAERQHPAAAPLLIDRLKEATDAETVRRTMGSLVEMKARVAVPVLIDLARGRDLGFVQEIVFAVGEIGGPEAEAYLYTMAQGHDAPAVQAAAQQALDTLYASRKHSPAEARGPGRAD</sequence>
<dbReference type="AlphaFoldDB" id="A0A511H538"/>
<reference evidence="1 4" key="2">
    <citation type="submission" date="2019-07" db="EMBL/GenBank/DDBJ databases">
        <title>Whole genome shotgun sequence of Myxococcus virescens NBRC 100334.</title>
        <authorList>
            <person name="Hosoyama A."/>
            <person name="Uohara A."/>
            <person name="Ohji S."/>
            <person name="Ichikawa N."/>
        </authorList>
    </citation>
    <scope>NUCLEOTIDE SEQUENCE [LARGE SCALE GENOMIC DNA]</scope>
    <source>
        <strain evidence="1 4">NBRC 100334</strain>
    </source>
</reference>
<name>A0A511H538_9BACT</name>
<gene>
    <name evidence="1" type="ORF">MVI01_04250</name>
    <name evidence="2" type="ORF">SAMN04488504_105159</name>
</gene>
<evidence type="ECO:0000313" key="2">
    <source>
        <dbReference type="EMBL" id="SDE23352.1"/>
    </source>
</evidence>
<comment type="caution">
    <text evidence="1">The sequence shown here is derived from an EMBL/GenBank/DDBJ whole genome shotgun (WGS) entry which is preliminary data.</text>
</comment>
<evidence type="ECO:0000313" key="3">
    <source>
        <dbReference type="Proteomes" id="UP000198717"/>
    </source>
</evidence>
<dbReference type="EMBL" id="BJVY01000001">
    <property type="protein sequence ID" value="GEL68641.1"/>
    <property type="molecule type" value="Genomic_DNA"/>
</dbReference>
<evidence type="ECO:0000313" key="4">
    <source>
        <dbReference type="Proteomes" id="UP000321224"/>
    </source>
</evidence>